<dbReference type="Proteomes" id="UP000245634">
    <property type="component" value="Unassembled WGS sequence"/>
</dbReference>
<name>A0A316D9I9_9BACL</name>
<organism evidence="2 3">
    <name type="scientific">Tumebacillus permanentifrigoris</name>
    <dbReference type="NCBI Taxonomy" id="378543"/>
    <lineage>
        <taxon>Bacteria</taxon>
        <taxon>Bacillati</taxon>
        <taxon>Bacillota</taxon>
        <taxon>Bacilli</taxon>
        <taxon>Bacillales</taxon>
        <taxon>Alicyclobacillaceae</taxon>
        <taxon>Tumebacillus</taxon>
    </lineage>
</organism>
<comment type="caution">
    <text evidence="2">The sequence shown here is derived from an EMBL/GenBank/DDBJ whole genome shotgun (WGS) entry which is preliminary data.</text>
</comment>
<evidence type="ECO:0000313" key="2">
    <source>
        <dbReference type="EMBL" id="PWK13845.1"/>
    </source>
</evidence>
<evidence type="ECO:0000256" key="1">
    <source>
        <dbReference type="SAM" id="MobiDB-lite"/>
    </source>
</evidence>
<reference evidence="2 3" key="1">
    <citation type="submission" date="2018-05" db="EMBL/GenBank/DDBJ databases">
        <title>Genomic Encyclopedia of Type Strains, Phase IV (KMG-IV): sequencing the most valuable type-strain genomes for metagenomic binning, comparative biology and taxonomic classification.</title>
        <authorList>
            <person name="Goeker M."/>
        </authorList>
    </citation>
    <scope>NUCLEOTIDE SEQUENCE [LARGE SCALE GENOMIC DNA]</scope>
    <source>
        <strain evidence="2 3">DSM 18773</strain>
    </source>
</reference>
<feature type="region of interest" description="Disordered" evidence="1">
    <location>
        <begin position="85"/>
        <end position="104"/>
    </location>
</feature>
<proteinExistence type="predicted"/>
<dbReference type="AlphaFoldDB" id="A0A316D9I9"/>
<sequence length="305" mass="34137">MNVNSEHTMWMEIVQRLEAGAMQSEVARAYGMSRGKFRYRLARFLEASGIELVVANTTQDATSAARAELALAMSEVAATVEGANTTTIAPTASDKPEPSPAKSLSQRNLDIPLVDLSLRDASLVEESWNRAHGLNRLVAMVKEPRTLFTYWEINESRKHLIQAHFRADWSQLPFCLVVHDITDLHFNGTNAHNTIRIEVNPRAESWYIHGVTPGRRYQIDFCTQTIAGQLFTILRSNIVETPPLPPAHHQEPLLKFGTIHQETPEYLRAKDAQLAPASLQAEPWHDQFTGYNLAEGKTSGEGDQN</sequence>
<gene>
    <name evidence="2" type="ORF">C7459_106125</name>
</gene>
<accession>A0A316D9I9</accession>
<evidence type="ECO:0000313" key="3">
    <source>
        <dbReference type="Proteomes" id="UP000245634"/>
    </source>
</evidence>
<keyword evidence="3" id="KW-1185">Reference proteome</keyword>
<protein>
    <submittedName>
        <fullName evidence="2">Uncharacterized protein DUF4912</fullName>
    </submittedName>
</protein>
<dbReference type="InterPro" id="IPR032585">
    <property type="entry name" value="DUF4912"/>
</dbReference>
<dbReference type="Pfam" id="PF16258">
    <property type="entry name" value="DUF4912"/>
    <property type="match status" value="1"/>
</dbReference>
<dbReference type="EMBL" id="QGGL01000006">
    <property type="protein sequence ID" value="PWK13845.1"/>
    <property type="molecule type" value="Genomic_DNA"/>
</dbReference>